<feature type="transmembrane region" description="Helical" evidence="2">
    <location>
        <begin position="127"/>
        <end position="148"/>
    </location>
</feature>
<dbReference type="Pfam" id="PF07466">
    <property type="entry name" value="DUF1517"/>
    <property type="match status" value="1"/>
</dbReference>
<feature type="chain" id="PRO_5042230611" description="DUF1517 domain-containing protein" evidence="3">
    <location>
        <begin position="36"/>
        <end position="346"/>
    </location>
</feature>
<reference evidence="4 5" key="1">
    <citation type="journal article" date="2021" name="Nat. Commun.">
        <title>Incipient diploidization of the medicinal plant Perilla within 10,000 years.</title>
        <authorList>
            <person name="Zhang Y."/>
            <person name="Shen Q."/>
            <person name="Leng L."/>
            <person name="Zhang D."/>
            <person name="Chen S."/>
            <person name="Shi Y."/>
            <person name="Ning Z."/>
            <person name="Chen S."/>
        </authorList>
    </citation>
    <scope>NUCLEOTIDE SEQUENCE [LARGE SCALE GENOMIC DNA]</scope>
    <source>
        <strain evidence="5">cv. PC099</strain>
    </source>
</reference>
<name>A0AAD4J381_PERFH</name>
<dbReference type="AlphaFoldDB" id="A0AAD4J381"/>
<keyword evidence="3" id="KW-0732">Signal</keyword>
<keyword evidence="2" id="KW-0472">Membrane</keyword>
<protein>
    <recommendedName>
        <fullName evidence="6">DUF1517 domain-containing protein</fullName>
    </recommendedName>
</protein>
<evidence type="ECO:0000313" key="5">
    <source>
        <dbReference type="Proteomes" id="UP001190926"/>
    </source>
</evidence>
<dbReference type="InterPro" id="IPR053023">
    <property type="entry name" value="FLAP_modulator"/>
</dbReference>
<dbReference type="GO" id="GO:0009507">
    <property type="term" value="C:chloroplast"/>
    <property type="evidence" value="ECO:0007669"/>
    <property type="project" value="TreeGrafter"/>
</dbReference>
<feature type="signal peptide" evidence="3">
    <location>
        <begin position="1"/>
        <end position="35"/>
    </location>
</feature>
<organism evidence="4 5">
    <name type="scientific">Perilla frutescens var. hirtella</name>
    <name type="common">Perilla citriodora</name>
    <name type="synonym">Perilla setoyensis</name>
    <dbReference type="NCBI Taxonomy" id="608512"/>
    <lineage>
        <taxon>Eukaryota</taxon>
        <taxon>Viridiplantae</taxon>
        <taxon>Streptophyta</taxon>
        <taxon>Embryophyta</taxon>
        <taxon>Tracheophyta</taxon>
        <taxon>Spermatophyta</taxon>
        <taxon>Magnoliopsida</taxon>
        <taxon>eudicotyledons</taxon>
        <taxon>Gunneridae</taxon>
        <taxon>Pentapetalae</taxon>
        <taxon>asterids</taxon>
        <taxon>lamiids</taxon>
        <taxon>Lamiales</taxon>
        <taxon>Lamiaceae</taxon>
        <taxon>Nepetoideae</taxon>
        <taxon>Elsholtzieae</taxon>
        <taxon>Perilla</taxon>
    </lineage>
</organism>
<dbReference type="EMBL" id="SDAM02000166">
    <property type="protein sequence ID" value="KAH6826355.1"/>
    <property type="molecule type" value="Genomic_DNA"/>
</dbReference>
<gene>
    <name evidence="4" type="ORF">C2S53_003722</name>
</gene>
<keyword evidence="5" id="KW-1185">Reference proteome</keyword>
<evidence type="ECO:0000256" key="2">
    <source>
        <dbReference type="SAM" id="Phobius"/>
    </source>
</evidence>
<sequence>MAETNMHVITALQKTAVAAAIVALLLMCGPNPALAASGGRMGGSSFPSSQSDSKPTTAEPSVERKGGSSFSPPAAAESDFWYWSPPYYAPPRPYYAACNGACAAPAAVGINSSSPSSRSTFDPTAEGVLMIALVVAVTVIAITLIMFWDDDSERRRKVPREKTSVLKLQILGLLGIERSVQKELNQIAETADTSTTKGIHHVLTETVVALLRHPEYFLSTYTSVDVKRSSKEGERGFNEQSIKERVKFDEETLVNINNKQKRSPSAPCNGGFGNEYIVITILVAARGELMLPSIKNINELKEALRNLASIPLDSTLGVEVLWTPQNEADTLSEQELLQDYPLLKHF</sequence>
<dbReference type="PIRSF" id="PIRSF037221">
    <property type="entry name" value="DUF1517"/>
    <property type="match status" value="1"/>
</dbReference>
<evidence type="ECO:0000256" key="1">
    <source>
        <dbReference type="SAM" id="MobiDB-lite"/>
    </source>
</evidence>
<comment type="caution">
    <text evidence="4">The sequence shown here is derived from an EMBL/GenBank/DDBJ whole genome shotgun (WGS) entry which is preliminary data.</text>
</comment>
<dbReference type="InterPro" id="IPR010903">
    <property type="entry name" value="DUF1517"/>
</dbReference>
<dbReference type="PANTHER" id="PTHR33975:SF2">
    <property type="entry name" value="MYELIN-ASSOCIATED OLIGODENDROCYTE BASIC PROTEIN"/>
    <property type="match status" value="1"/>
</dbReference>
<evidence type="ECO:0000256" key="3">
    <source>
        <dbReference type="SAM" id="SignalP"/>
    </source>
</evidence>
<dbReference type="PANTHER" id="PTHR33975">
    <property type="entry name" value="MYELIN-ASSOCIATED OLIGODENDROCYTE BASIC PROTEIN"/>
    <property type="match status" value="1"/>
</dbReference>
<proteinExistence type="predicted"/>
<accession>A0AAD4J381</accession>
<dbReference type="Proteomes" id="UP001190926">
    <property type="component" value="Unassembled WGS sequence"/>
</dbReference>
<feature type="compositionally biased region" description="Low complexity" evidence="1">
    <location>
        <begin position="44"/>
        <end position="53"/>
    </location>
</feature>
<evidence type="ECO:0008006" key="6">
    <source>
        <dbReference type="Google" id="ProtNLM"/>
    </source>
</evidence>
<keyword evidence="2" id="KW-0812">Transmembrane</keyword>
<feature type="region of interest" description="Disordered" evidence="1">
    <location>
        <begin position="39"/>
        <end position="73"/>
    </location>
</feature>
<evidence type="ECO:0000313" key="4">
    <source>
        <dbReference type="EMBL" id="KAH6826355.1"/>
    </source>
</evidence>
<keyword evidence="2" id="KW-1133">Transmembrane helix</keyword>